<organism evidence="2 3">
    <name type="scientific">Helicobacter pylori</name>
    <name type="common">Campylobacter pylori</name>
    <dbReference type="NCBI Taxonomy" id="210"/>
    <lineage>
        <taxon>Bacteria</taxon>
        <taxon>Pseudomonadati</taxon>
        <taxon>Campylobacterota</taxon>
        <taxon>Epsilonproteobacteria</taxon>
        <taxon>Campylobacterales</taxon>
        <taxon>Helicobacteraceae</taxon>
        <taxon>Helicobacter</taxon>
    </lineage>
</organism>
<evidence type="ECO:0000313" key="2">
    <source>
        <dbReference type="EMBL" id="MDU9790705.1"/>
    </source>
</evidence>
<evidence type="ECO:0000256" key="1">
    <source>
        <dbReference type="SAM" id="MobiDB-lite"/>
    </source>
</evidence>
<feature type="compositionally biased region" description="Basic and acidic residues" evidence="1">
    <location>
        <begin position="66"/>
        <end position="82"/>
    </location>
</feature>
<dbReference type="AlphaFoldDB" id="A0AAW8XF01"/>
<dbReference type="EMBL" id="JAVKQK010000038">
    <property type="protein sequence ID" value="MDU9790705.1"/>
    <property type="molecule type" value="Genomic_DNA"/>
</dbReference>
<protein>
    <submittedName>
        <fullName evidence="2">Uncharacterized protein</fullName>
    </submittedName>
</protein>
<dbReference type="RefSeq" id="WP_108262484.1">
    <property type="nucleotide sequence ID" value="NZ_JAVKQG010000087.1"/>
</dbReference>
<proteinExistence type="predicted"/>
<evidence type="ECO:0000313" key="3">
    <source>
        <dbReference type="Proteomes" id="UP001262343"/>
    </source>
</evidence>
<name>A0AAW8XF01_HELPX</name>
<accession>A0AAW8XF01</accession>
<gene>
    <name evidence="2" type="ORF">RGC53_07880</name>
</gene>
<feature type="region of interest" description="Disordered" evidence="1">
    <location>
        <begin position="66"/>
        <end position="88"/>
    </location>
</feature>
<comment type="caution">
    <text evidence="2">The sequence shown here is derived from an EMBL/GenBank/DDBJ whole genome shotgun (WGS) entry which is preliminary data.</text>
</comment>
<sequence>MKEMSSYQKRKAELKAKDQIIESLKRESDTKDQIIESKNETIEAQKQTIEVITEFKDQVIEFLKGHSSPEESYRDEGKEHSKSCLGFE</sequence>
<reference evidence="2" key="1">
    <citation type="submission" date="2023-08" db="EMBL/GenBank/DDBJ databases">
        <title>First insite into the whole-genome sequence variations in clarithromycin resistant Helicobacter pylori clinical isolates in Russia.</title>
        <authorList>
            <person name="Starkova D.A."/>
            <person name="Svarval A.V."/>
            <person name="Polev D.E."/>
            <person name="Saitova A.T."/>
            <person name="Gladyshev N.S."/>
            <person name="Egorova S.A."/>
        </authorList>
    </citation>
    <scope>NUCLEOTIDE SEQUENCE</scope>
    <source>
        <strain evidence="2">HP96</strain>
    </source>
</reference>
<dbReference type="Proteomes" id="UP001262343">
    <property type="component" value="Unassembled WGS sequence"/>
</dbReference>